<dbReference type="Proteomes" id="UP000000763">
    <property type="component" value="Chromosome 4"/>
</dbReference>
<reference evidence="3" key="1">
    <citation type="journal article" date="2005" name="Nature">
        <title>The map-based sequence of the rice genome.</title>
        <authorList>
            <consortium name="International rice genome sequencing project (IRGSP)"/>
            <person name="Matsumoto T."/>
            <person name="Wu J."/>
            <person name="Kanamori H."/>
            <person name="Katayose Y."/>
            <person name="Fujisawa M."/>
            <person name="Namiki N."/>
            <person name="Mizuno H."/>
            <person name="Yamamoto K."/>
            <person name="Antonio B.A."/>
            <person name="Baba T."/>
            <person name="Sakata K."/>
            <person name="Nagamura Y."/>
            <person name="Aoki H."/>
            <person name="Arikawa K."/>
            <person name="Arita K."/>
            <person name="Bito T."/>
            <person name="Chiden Y."/>
            <person name="Fujitsuka N."/>
            <person name="Fukunaka R."/>
            <person name="Hamada M."/>
            <person name="Harada C."/>
            <person name="Hayashi A."/>
            <person name="Hijishita S."/>
            <person name="Honda M."/>
            <person name="Hosokawa S."/>
            <person name="Ichikawa Y."/>
            <person name="Idonuma A."/>
            <person name="Iijima M."/>
            <person name="Ikeda M."/>
            <person name="Ikeno M."/>
            <person name="Ito K."/>
            <person name="Ito S."/>
            <person name="Ito T."/>
            <person name="Ito Y."/>
            <person name="Ito Y."/>
            <person name="Iwabuchi A."/>
            <person name="Kamiya K."/>
            <person name="Karasawa W."/>
            <person name="Kurita K."/>
            <person name="Katagiri S."/>
            <person name="Kikuta A."/>
            <person name="Kobayashi H."/>
            <person name="Kobayashi N."/>
            <person name="Machita K."/>
            <person name="Maehara T."/>
            <person name="Masukawa M."/>
            <person name="Mizubayashi T."/>
            <person name="Mukai Y."/>
            <person name="Nagasaki H."/>
            <person name="Nagata Y."/>
            <person name="Naito S."/>
            <person name="Nakashima M."/>
            <person name="Nakama Y."/>
            <person name="Nakamichi Y."/>
            <person name="Nakamura M."/>
            <person name="Meguro A."/>
            <person name="Negishi M."/>
            <person name="Ohta I."/>
            <person name="Ohta T."/>
            <person name="Okamoto M."/>
            <person name="Ono N."/>
            <person name="Saji S."/>
            <person name="Sakaguchi M."/>
            <person name="Sakai K."/>
            <person name="Shibata M."/>
            <person name="Shimokawa T."/>
            <person name="Song J."/>
            <person name="Takazaki Y."/>
            <person name="Terasawa K."/>
            <person name="Tsugane M."/>
            <person name="Tsuji K."/>
            <person name="Ueda S."/>
            <person name="Waki K."/>
            <person name="Yamagata H."/>
            <person name="Yamamoto M."/>
            <person name="Yamamoto S."/>
            <person name="Yamane H."/>
            <person name="Yoshiki S."/>
            <person name="Yoshihara R."/>
            <person name="Yukawa K."/>
            <person name="Zhong H."/>
            <person name="Yano M."/>
            <person name="Yuan Q."/>
            <person name="Ouyang S."/>
            <person name="Liu J."/>
            <person name="Jones K.M."/>
            <person name="Gansberger K."/>
            <person name="Moffat K."/>
            <person name="Hill J."/>
            <person name="Bera J."/>
            <person name="Fadrosh D."/>
            <person name="Jin S."/>
            <person name="Johri S."/>
            <person name="Kim M."/>
            <person name="Overton L."/>
            <person name="Reardon M."/>
            <person name="Tsitrin T."/>
            <person name="Vuong H."/>
            <person name="Weaver B."/>
            <person name="Ciecko A."/>
            <person name="Tallon L."/>
            <person name="Jackson J."/>
            <person name="Pai G."/>
            <person name="Aken S.V."/>
            <person name="Utterback T."/>
            <person name="Reidmuller S."/>
            <person name="Feldblyum T."/>
            <person name="Hsiao J."/>
            <person name="Zismann V."/>
            <person name="Iobst S."/>
            <person name="de Vazeille A.R."/>
            <person name="Buell C.R."/>
            <person name="Ying K."/>
            <person name="Li Y."/>
            <person name="Lu T."/>
            <person name="Huang Y."/>
            <person name="Zhao Q."/>
            <person name="Feng Q."/>
            <person name="Zhang L."/>
            <person name="Zhu J."/>
            <person name="Weng Q."/>
            <person name="Mu J."/>
            <person name="Lu Y."/>
            <person name="Fan D."/>
            <person name="Liu Y."/>
            <person name="Guan J."/>
            <person name="Zhang Y."/>
            <person name="Yu S."/>
            <person name="Liu X."/>
            <person name="Zhang Y."/>
            <person name="Hong G."/>
            <person name="Han B."/>
            <person name="Choisne N."/>
            <person name="Demange N."/>
            <person name="Orjeda G."/>
            <person name="Samain S."/>
            <person name="Cattolico L."/>
            <person name="Pelletier E."/>
            <person name="Couloux A."/>
            <person name="Segurens B."/>
            <person name="Wincker P."/>
            <person name="D'Hont A."/>
            <person name="Scarpelli C."/>
            <person name="Weissenbach J."/>
            <person name="Salanoubat M."/>
            <person name="Quetier F."/>
            <person name="Yu Y."/>
            <person name="Kim H.R."/>
            <person name="Rambo T."/>
            <person name="Currie J."/>
            <person name="Collura K."/>
            <person name="Luo M."/>
            <person name="Yang T."/>
            <person name="Ammiraju J.S.S."/>
            <person name="Engler F."/>
            <person name="Soderlund C."/>
            <person name="Wing R.A."/>
            <person name="Palmer L.E."/>
            <person name="de la Bastide M."/>
            <person name="Spiegel L."/>
            <person name="Nascimento L."/>
            <person name="Zutavern T."/>
            <person name="O'Shaughnessy A."/>
            <person name="Dike S."/>
            <person name="Dedhia N."/>
            <person name="Preston R."/>
            <person name="Balija V."/>
            <person name="McCombie W.R."/>
            <person name="Chow T."/>
            <person name="Chen H."/>
            <person name="Chung M."/>
            <person name="Chen C."/>
            <person name="Shaw J."/>
            <person name="Wu H."/>
            <person name="Hsiao K."/>
            <person name="Chao Y."/>
            <person name="Chu M."/>
            <person name="Cheng C."/>
            <person name="Hour A."/>
            <person name="Lee P."/>
            <person name="Lin S."/>
            <person name="Lin Y."/>
            <person name="Liou J."/>
            <person name="Liu S."/>
            <person name="Hsing Y."/>
            <person name="Raghuvanshi S."/>
            <person name="Mohanty A."/>
            <person name="Bharti A.K."/>
            <person name="Gaur A."/>
            <person name="Gupta V."/>
            <person name="Kumar D."/>
            <person name="Ravi V."/>
            <person name="Vij S."/>
            <person name="Kapur A."/>
            <person name="Khurana P."/>
            <person name="Khurana P."/>
            <person name="Khurana J.P."/>
            <person name="Tyagi A.K."/>
            <person name="Gaikwad K."/>
            <person name="Singh A."/>
            <person name="Dalal V."/>
            <person name="Srivastava S."/>
            <person name="Dixit A."/>
            <person name="Pal A.K."/>
            <person name="Ghazi I.A."/>
            <person name="Yadav M."/>
            <person name="Pandit A."/>
            <person name="Bhargava A."/>
            <person name="Sureshbabu K."/>
            <person name="Batra K."/>
            <person name="Sharma T.R."/>
            <person name="Mohapatra T."/>
            <person name="Singh N.K."/>
            <person name="Messing J."/>
            <person name="Nelson A.B."/>
            <person name="Fuks G."/>
            <person name="Kavchok S."/>
            <person name="Keizer G."/>
            <person name="Linton E."/>
            <person name="Llaca V."/>
            <person name="Song R."/>
            <person name="Tanyolac B."/>
            <person name="Young S."/>
            <person name="Ho-Il K."/>
            <person name="Hahn J.H."/>
            <person name="Sangsakoo G."/>
            <person name="Vanavichit A."/>
            <person name="de Mattos Luiz.A.T."/>
            <person name="Zimmer P.D."/>
            <person name="Malone G."/>
            <person name="Dellagostin O."/>
            <person name="de Oliveira A.C."/>
            <person name="Bevan M."/>
            <person name="Bancroft I."/>
            <person name="Minx P."/>
            <person name="Cordum H."/>
            <person name="Wilson R."/>
            <person name="Cheng Z."/>
            <person name="Jin W."/>
            <person name="Jiang J."/>
            <person name="Leong S.A."/>
            <person name="Iwama H."/>
            <person name="Gojobori T."/>
            <person name="Itoh T."/>
            <person name="Niimura Y."/>
            <person name="Fujii Y."/>
            <person name="Habara T."/>
            <person name="Sakai H."/>
            <person name="Sato Y."/>
            <person name="Wilson G."/>
            <person name="Kumar K."/>
            <person name="McCouch S."/>
            <person name="Juretic N."/>
            <person name="Hoen D."/>
            <person name="Wright S."/>
            <person name="Bruskiewich R."/>
            <person name="Bureau T."/>
            <person name="Miyao A."/>
            <person name="Hirochika H."/>
            <person name="Nishikawa T."/>
            <person name="Kadowaki K."/>
            <person name="Sugiura M."/>
            <person name="Burr B."/>
            <person name="Sasaki T."/>
        </authorList>
    </citation>
    <scope>NUCLEOTIDE SEQUENCE [LARGE SCALE GENOMIC DNA]</scope>
    <source>
        <strain evidence="3">cv. Nipponbare</strain>
    </source>
</reference>
<dbReference type="EMBL" id="AL606634">
    <property type="protein sequence ID" value="CAD39840.2"/>
    <property type="molecule type" value="Genomic_DNA"/>
</dbReference>
<evidence type="ECO:0000313" key="2">
    <source>
        <dbReference type="EMBL" id="CAD39840.2"/>
    </source>
</evidence>
<keyword evidence="1" id="KW-0812">Transmembrane</keyword>
<evidence type="ECO:0000256" key="1">
    <source>
        <dbReference type="SAM" id="Phobius"/>
    </source>
</evidence>
<gene>
    <name evidence="2" type="primary">OSJNBb0072N21.6</name>
</gene>
<sequence>MAGAATSTTPSPAAVPSFVLAASPAVVALAVAAGVGLATREVIATTLTIGEDLACAATTPTATIPTRRERGAGAGACNQHRRCEARDAQLLQQEGIACRCEARENGHAYDVISGVGEVIVEASEKVEHKLGVGDGVVDVAKGVGSGLHLLQ</sequence>
<evidence type="ECO:0000313" key="3">
    <source>
        <dbReference type="Proteomes" id="UP000000763"/>
    </source>
</evidence>
<keyword evidence="1" id="KW-1133">Transmembrane helix</keyword>
<protein>
    <submittedName>
        <fullName evidence="2">OSJNBb0072N21.6 protein</fullName>
    </submittedName>
</protein>
<name>Q7XWZ3_ORYSJ</name>
<feature type="transmembrane region" description="Helical" evidence="1">
    <location>
        <begin position="18"/>
        <end position="38"/>
    </location>
</feature>
<keyword evidence="1" id="KW-0472">Membrane</keyword>
<organism evidence="2 3">
    <name type="scientific">Oryza sativa subsp. japonica</name>
    <name type="common">Rice</name>
    <dbReference type="NCBI Taxonomy" id="39947"/>
    <lineage>
        <taxon>Eukaryota</taxon>
        <taxon>Viridiplantae</taxon>
        <taxon>Streptophyta</taxon>
        <taxon>Embryophyta</taxon>
        <taxon>Tracheophyta</taxon>
        <taxon>Spermatophyta</taxon>
        <taxon>Magnoliopsida</taxon>
        <taxon>Liliopsida</taxon>
        <taxon>Poales</taxon>
        <taxon>Poaceae</taxon>
        <taxon>BOP clade</taxon>
        <taxon>Oryzoideae</taxon>
        <taxon>Oryzeae</taxon>
        <taxon>Oryzinae</taxon>
        <taxon>Oryza</taxon>
        <taxon>Oryza sativa</taxon>
    </lineage>
</organism>
<proteinExistence type="predicted"/>
<accession>Q7XWZ3</accession>
<dbReference type="AlphaFoldDB" id="Q7XWZ3"/>
<reference evidence="3" key="2">
    <citation type="journal article" date="2008" name="Nucleic Acids Res.">
        <title>The rice annotation project database (RAP-DB): 2008 update.</title>
        <authorList>
            <consortium name="The rice annotation project (RAP)"/>
        </authorList>
    </citation>
    <scope>GENOME REANNOTATION</scope>
    <source>
        <strain evidence="3">cv. Nipponbare</strain>
    </source>
</reference>